<accession>M1D8M4</accession>
<evidence type="ECO:0000256" key="1">
    <source>
        <dbReference type="SAM" id="MobiDB-lite"/>
    </source>
</evidence>
<dbReference type="InParanoid" id="M1D8M4"/>
<name>M1D8M4_SOLTU</name>
<sequence>MDPLFHPLLIRQTSTSESKRRKTDRAGSSQGVVDADDEGWEDEKGKNILPTQSQPPLTGGTHGHHPRTVDGLTVHPAGQVTDRSSCPWIDAPKAQLQSRLMVDQHGPSIDPRFRFSASRSRLDRFPIFSSAASVVQVGILIDPSATIRGSAVSWPSVESVGMFLWLTRLHKVSSASHAFSSLGRDKHGFWFLLFFTANI</sequence>
<reference evidence="2" key="2">
    <citation type="submission" date="2015-06" db="UniProtKB">
        <authorList>
            <consortium name="EnsemblPlants"/>
        </authorList>
    </citation>
    <scope>IDENTIFICATION</scope>
    <source>
        <strain evidence="2">DM1-3 516 R44</strain>
    </source>
</reference>
<reference evidence="3" key="1">
    <citation type="journal article" date="2011" name="Nature">
        <title>Genome sequence and analysis of the tuber crop potato.</title>
        <authorList>
            <consortium name="The Potato Genome Sequencing Consortium"/>
        </authorList>
    </citation>
    <scope>NUCLEOTIDE SEQUENCE [LARGE SCALE GENOMIC DNA]</scope>
    <source>
        <strain evidence="3">cv. DM1-3 516 R44</strain>
    </source>
</reference>
<proteinExistence type="predicted"/>
<organism evidence="2 3">
    <name type="scientific">Solanum tuberosum</name>
    <name type="common">Potato</name>
    <dbReference type="NCBI Taxonomy" id="4113"/>
    <lineage>
        <taxon>Eukaryota</taxon>
        <taxon>Viridiplantae</taxon>
        <taxon>Streptophyta</taxon>
        <taxon>Embryophyta</taxon>
        <taxon>Tracheophyta</taxon>
        <taxon>Spermatophyta</taxon>
        <taxon>Magnoliopsida</taxon>
        <taxon>eudicotyledons</taxon>
        <taxon>Gunneridae</taxon>
        <taxon>Pentapetalae</taxon>
        <taxon>asterids</taxon>
        <taxon>lamiids</taxon>
        <taxon>Solanales</taxon>
        <taxon>Solanaceae</taxon>
        <taxon>Solanoideae</taxon>
        <taxon>Solaneae</taxon>
        <taxon>Solanum</taxon>
    </lineage>
</organism>
<protein>
    <submittedName>
        <fullName evidence="2">Uncharacterized protein</fullName>
    </submittedName>
</protein>
<evidence type="ECO:0000313" key="3">
    <source>
        <dbReference type="Proteomes" id="UP000011115"/>
    </source>
</evidence>
<dbReference type="PaxDb" id="4113-PGSC0003DMT400085042"/>
<feature type="region of interest" description="Disordered" evidence="1">
    <location>
        <begin position="1"/>
        <end position="77"/>
    </location>
</feature>
<dbReference type="AlphaFoldDB" id="M1D8M4"/>
<evidence type="ECO:0000313" key="2">
    <source>
        <dbReference type="EnsemblPlants" id="PGSC0003DMT400085042"/>
    </source>
</evidence>
<dbReference type="Gramene" id="PGSC0003DMT400085042">
    <property type="protein sequence ID" value="PGSC0003DMT400085042"/>
    <property type="gene ID" value="PGSC0003DMG400034613"/>
</dbReference>
<dbReference type="HOGENOM" id="CLU_1374337_0_0_1"/>
<dbReference type="EnsemblPlants" id="PGSC0003DMT400085042">
    <property type="protein sequence ID" value="PGSC0003DMT400085042"/>
    <property type="gene ID" value="PGSC0003DMG400034613"/>
</dbReference>
<dbReference type="Proteomes" id="UP000011115">
    <property type="component" value="Unassembled WGS sequence"/>
</dbReference>
<keyword evidence="3" id="KW-1185">Reference proteome</keyword>